<organism evidence="1 2">
    <name type="scientific">Dendrothele bispora (strain CBS 962.96)</name>
    <dbReference type="NCBI Taxonomy" id="1314807"/>
    <lineage>
        <taxon>Eukaryota</taxon>
        <taxon>Fungi</taxon>
        <taxon>Dikarya</taxon>
        <taxon>Basidiomycota</taxon>
        <taxon>Agaricomycotina</taxon>
        <taxon>Agaricomycetes</taxon>
        <taxon>Agaricomycetidae</taxon>
        <taxon>Agaricales</taxon>
        <taxon>Agaricales incertae sedis</taxon>
        <taxon>Dendrothele</taxon>
    </lineage>
</organism>
<dbReference type="EMBL" id="ML179181">
    <property type="protein sequence ID" value="THU96273.1"/>
    <property type="molecule type" value="Genomic_DNA"/>
</dbReference>
<reference evidence="1 2" key="1">
    <citation type="journal article" date="2019" name="Nat. Ecol. Evol.">
        <title>Megaphylogeny resolves global patterns of mushroom evolution.</title>
        <authorList>
            <person name="Varga T."/>
            <person name="Krizsan K."/>
            <person name="Foldi C."/>
            <person name="Dima B."/>
            <person name="Sanchez-Garcia M."/>
            <person name="Sanchez-Ramirez S."/>
            <person name="Szollosi G.J."/>
            <person name="Szarkandi J.G."/>
            <person name="Papp V."/>
            <person name="Albert L."/>
            <person name="Andreopoulos W."/>
            <person name="Angelini C."/>
            <person name="Antonin V."/>
            <person name="Barry K.W."/>
            <person name="Bougher N.L."/>
            <person name="Buchanan P."/>
            <person name="Buyck B."/>
            <person name="Bense V."/>
            <person name="Catcheside P."/>
            <person name="Chovatia M."/>
            <person name="Cooper J."/>
            <person name="Damon W."/>
            <person name="Desjardin D."/>
            <person name="Finy P."/>
            <person name="Geml J."/>
            <person name="Haridas S."/>
            <person name="Hughes K."/>
            <person name="Justo A."/>
            <person name="Karasinski D."/>
            <person name="Kautmanova I."/>
            <person name="Kiss B."/>
            <person name="Kocsube S."/>
            <person name="Kotiranta H."/>
            <person name="LaButti K.M."/>
            <person name="Lechner B.E."/>
            <person name="Liimatainen K."/>
            <person name="Lipzen A."/>
            <person name="Lukacs Z."/>
            <person name="Mihaltcheva S."/>
            <person name="Morgado L.N."/>
            <person name="Niskanen T."/>
            <person name="Noordeloos M.E."/>
            <person name="Ohm R.A."/>
            <person name="Ortiz-Santana B."/>
            <person name="Ovrebo C."/>
            <person name="Racz N."/>
            <person name="Riley R."/>
            <person name="Savchenko A."/>
            <person name="Shiryaev A."/>
            <person name="Soop K."/>
            <person name="Spirin V."/>
            <person name="Szebenyi C."/>
            <person name="Tomsovsky M."/>
            <person name="Tulloss R.E."/>
            <person name="Uehling J."/>
            <person name="Grigoriev I.V."/>
            <person name="Vagvolgyi C."/>
            <person name="Papp T."/>
            <person name="Martin F.M."/>
            <person name="Miettinen O."/>
            <person name="Hibbett D.S."/>
            <person name="Nagy L.G."/>
        </authorList>
    </citation>
    <scope>NUCLEOTIDE SEQUENCE [LARGE SCALE GENOMIC DNA]</scope>
    <source>
        <strain evidence="1 2">CBS 962.96</strain>
    </source>
</reference>
<dbReference type="AlphaFoldDB" id="A0A4S8M3J8"/>
<name>A0A4S8M3J8_DENBC</name>
<keyword evidence="2" id="KW-1185">Reference proteome</keyword>
<evidence type="ECO:0008006" key="3">
    <source>
        <dbReference type="Google" id="ProtNLM"/>
    </source>
</evidence>
<dbReference type="OrthoDB" id="1915375at2759"/>
<proteinExistence type="predicted"/>
<gene>
    <name evidence="1" type="ORF">K435DRAFT_797506</name>
</gene>
<evidence type="ECO:0000313" key="1">
    <source>
        <dbReference type="EMBL" id="THU96273.1"/>
    </source>
</evidence>
<sequence length="297" mass="34686">MATHIRAPYPSRISPIGLTDFSTQHRQELKKRVEEAREAYRSDKQDQENCENYLRSNNDFEYDAKWQKGLVPKPLVQSGQYNKSDTFFTDFEKHYPESFILSKTEFSYIIGNEASYDTRQYTAESGQDKTATAGMSYLHLLTIPRNKVYNVVQLTDTKIIEEMIEHFRSFWKDPTAIDKVNNRIELAIQQRAEEVIEHLNKDPDTFPERKKAWDVVMEDVERYRKECAEKLHKLNVGKDGIVFRFHAGTDASIPHLNMHVLASPAEFRKYSTPDHDHKAIPAEMVMEVIESENVLRH</sequence>
<accession>A0A4S8M3J8</accession>
<protein>
    <recommendedName>
        <fullName evidence="3">HIT-like protein</fullName>
    </recommendedName>
</protein>
<dbReference type="Proteomes" id="UP000297245">
    <property type="component" value="Unassembled WGS sequence"/>
</dbReference>
<evidence type="ECO:0000313" key="2">
    <source>
        <dbReference type="Proteomes" id="UP000297245"/>
    </source>
</evidence>